<dbReference type="NCBIfam" id="TIGR04092">
    <property type="entry name" value="LTA_DltD"/>
    <property type="match status" value="1"/>
</dbReference>
<accession>A0ABV5WT33</accession>
<gene>
    <name evidence="2" type="primary">dltD</name>
    <name evidence="2" type="ORF">ACFFLI_05390</name>
</gene>
<dbReference type="InterPro" id="IPR023896">
    <property type="entry name" value="LTA_DltD"/>
</dbReference>
<keyword evidence="1" id="KW-1003">Cell membrane</keyword>
<name>A0ABV5WT33_9LACO</name>
<comment type="caution">
    <text evidence="2">The sequence shown here is derived from an EMBL/GenBank/DDBJ whole genome shotgun (WGS) entry which is preliminary data.</text>
</comment>
<keyword evidence="1" id="KW-0472">Membrane</keyword>
<dbReference type="RefSeq" id="WP_137643250.1">
    <property type="nucleotide sequence ID" value="NZ_BJEA01000015.1"/>
</dbReference>
<organism evidence="2 3">
    <name type="scientific">Lactiplantibacillus modestisalitolerans</name>
    <dbReference type="NCBI Taxonomy" id="1457219"/>
    <lineage>
        <taxon>Bacteria</taxon>
        <taxon>Bacillati</taxon>
        <taxon>Bacillota</taxon>
        <taxon>Bacilli</taxon>
        <taxon>Lactobacillales</taxon>
        <taxon>Lactobacillaceae</taxon>
        <taxon>Lactiplantibacillus</taxon>
    </lineage>
</organism>
<evidence type="ECO:0000313" key="2">
    <source>
        <dbReference type="EMBL" id="MFB9769314.1"/>
    </source>
</evidence>
<dbReference type="Proteomes" id="UP001589691">
    <property type="component" value="Unassembled WGS sequence"/>
</dbReference>
<dbReference type="EMBL" id="JBHLZY010000011">
    <property type="protein sequence ID" value="MFB9769314.1"/>
    <property type="molecule type" value="Genomic_DNA"/>
</dbReference>
<comment type="pathway">
    <text evidence="1">Cell wall biogenesis; lipoteichoic acid biosynthesis.</text>
</comment>
<comment type="similarity">
    <text evidence="1">Belongs to the DltD family.</text>
</comment>
<dbReference type="PANTHER" id="PTHR40039:SF1">
    <property type="entry name" value="PROTEIN DLTD"/>
    <property type="match status" value="1"/>
</dbReference>
<evidence type="ECO:0000313" key="3">
    <source>
        <dbReference type="Proteomes" id="UP001589691"/>
    </source>
</evidence>
<dbReference type="PIRSF" id="PIRSF021438">
    <property type="entry name" value="DltD"/>
    <property type="match status" value="1"/>
</dbReference>
<keyword evidence="3" id="KW-1185">Reference proteome</keyword>
<dbReference type="Pfam" id="PF04914">
    <property type="entry name" value="DltD"/>
    <property type="match status" value="1"/>
</dbReference>
<reference evidence="2 3" key="1">
    <citation type="submission" date="2024-09" db="EMBL/GenBank/DDBJ databases">
        <authorList>
            <person name="Sun Q."/>
            <person name="Mori K."/>
        </authorList>
    </citation>
    <scope>NUCLEOTIDE SEQUENCE [LARGE SCALE GENOMIC DNA]</scope>
    <source>
        <strain evidence="2 3">TBRC 4576</strain>
    </source>
</reference>
<dbReference type="PANTHER" id="PTHR40039">
    <property type="entry name" value="PROTEIN DLTD"/>
    <property type="match status" value="1"/>
</dbReference>
<evidence type="ECO:0000256" key="1">
    <source>
        <dbReference type="PIRNR" id="PIRNR021438"/>
    </source>
</evidence>
<dbReference type="InterPro" id="IPR006998">
    <property type="entry name" value="DltD"/>
</dbReference>
<proteinExistence type="inferred from homology"/>
<sequence length="429" mass="49302">MKMGKRLFKIFGPIVLAAVLLLAALLSPFSFGLNHVSKETEQKAAVSLSANVLKGRLIKRQALDDGYVPFFGSSEWSRFDPMHPSVLAQKYHRDYQPFLLGARGTQSLTQYFAMQSVKKQLTHKKAVFVISPQWFVPKGTRKDAFGYYYSPLQTTDWLQSERNTAMDRYAAKRLLQMPSGSSDRVLADALARVAAGFKPTKSQQAYINYKARLLGSEDEFFSRVGIADKNLRKVEHQTQALPANYNFNQLDQLAGKIGKANTTSNSLEISNQFWRTQLKRNYHRLQGSQTHLNYTKSPEFSDFQLVLNQFANNHTDVLFIIPPINQRWADYTGLSMKMIQQFDRKIRYQLTSQGFTNICDLSRRGSEDYFMTDTIHLGWRGWLAVDQKVAPFLKQPSAGQLHYDLNDAFYSKQWQQLNPNDIRRFEQSN</sequence>
<protein>
    <recommendedName>
        <fullName evidence="1">Protein DltD</fullName>
    </recommendedName>
</protein>